<dbReference type="EMBL" id="LNIX01000006">
    <property type="protein sequence ID" value="OXA53008.1"/>
    <property type="molecule type" value="Genomic_DNA"/>
</dbReference>
<gene>
    <name evidence="18" type="ORF">Fcan01_12533</name>
</gene>
<dbReference type="Proteomes" id="UP000198287">
    <property type="component" value="Unassembled WGS sequence"/>
</dbReference>
<accession>A0A226E6M4</accession>
<dbReference type="InterPro" id="IPR004939">
    <property type="entry name" value="APC_su10/DOC_dom"/>
</dbReference>
<evidence type="ECO:0000256" key="1">
    <source>
        <dbReference type="ARBA" id="ARBA00000333"/>
    </source>
</evidence>
<dbReference type="GO" id="GO:0030424">
    <property type="term" value="C:axon"/>
    <property type="evidence" value="ECO:0007669"/>
    <property type="project" value="UniProtKB-SubCell"/>
</dbReference>
<dbReference type="SUPFAM" id="SSF81296">
    <property type="entry name" value="E set domains"/>
    <property type="match status" value="1"/>
</dbReference>
<dbReference type="PANTHER" id="PTHR45943:SF1">
    <property type="entry name" value="E3 UBIQUITIN-PROTEIN LIGASE MYCBP2"/>
    <property type="match status" value="1"/>
</dbReference>
<keyword evidence="11" id="KW-0862">Zinc</keyword>
<dbReference type="Gene3D" id="2.60.40.10">
    <property type="entry name" value="Immunoglobulins"/>
    <property type="match status" value="1"/>
</dbReference>
<dbReference type="SUPFAM" id="SSF57850">
    <property type="entry name" value="RING/U-box"/>
    <property type="match status" value="1"/>
</dbReference>
<keyword evidence="8" id="KW-0677">Repeat</keyword>
<organism evidence="18 19">
    <name type="scientific">Folsomia candida</name>
    <name type="common">Springtail</name>
    <dbReference type="NCBI Taxonomy" id="158441"/>
    <lineage>
        <taxon>Eukaryota</taxon>
        <taxon>Metazoa</taxon>
        <taxon>Ecdysozoa</taxon>
        <taxon>Arthropoda</taxon>
        <taxon>Hexapoda</taxon>
        <taxon>Collembola</taxon>
        <taxon>Entomobryomorpha</taxon>
        <taxon>Isotomoidea</taxon>
        <taxon>Isotomidae</taxon>
        <taxon>Proisotominae</taxon>
        <taxon>Folsomia</taxon>
    </lineage>
</organism>
<dbReference type="InterPro" id="IPR001841">
    <property type="entry name" value="Znf_RING"/>
</dbReference>
<dbReference type="OMA" id="TTHFCNG"/>
<keyword evidence="9 14" id="KW-0863">Zinc-finger</keyword>
<evidence type="ECO:0000256" key="13">
    <source>
        <dbReference type="PROSITE-ProRule" id="PRU00087"/>
    </source>
</evidence>
<comment type="pathway">
    <text evidence="3">Protein modification; protein ubiquitination.</text>
</comment>
<dbReference type="SMART" id="SM00184">
    <property type="entry name" value="RING"/>
    <property type="match status" value="1"/>
</dbReference>
<dbReference type="Gene3D" id="1.10.10.2360">
    <property type="match status" value="1"/>
</dbReference>
<sequence length="2357" mass="261884">MYREKSKEREFVANFVARTPNTSGERLANWLQPESFIDPKKCEISVPQESIKRGVQTSFTIVTRDQYFELVVAHHLQVEVKAVPLLSSNEAGNIDGSPNNSDHSPILDASKFPTSGSHRVSFSYPKGYFSQNPSGLENLIGTLVVPYQVTVKDKMRYHSITMMKDYENVSFEELRVLSPFQRFRSSESMLVRQSNSGNYTATWTPSCTGPYQIAVTVDGYSISETCVVKVEESSEKTFSSRKSAEGTAEVPGQQFLKKRKFKTTNSAGLRIRAHTSLQSEQIGVIPVNGVIEFTQEIHNDDGIWVKLDESSLYAYCEGTQPQSRNFRVEGWCLQYNQHVGRTLLFPIEAPKRLSNNRFNEKNLVSLRRLNDQNMPYVESSKILRLNGSPGIYQVVKCGVSGHNIRSRPCLRSPPVGILVMGSKFTVIDECFNNEGLWVKLDSSSQRKFCFTSEGEAWSLAVGHGDVTYLRHLDSSVNEKGYDFSIASQYPQNIFQNVSPPAAFTGPTDVPMNIDFQHAVPQLPPTSLNGGDKDKINELIKSAPITQPLKETDSAPVTCASTPMVSSPSSTSVSMTSSQKSTTGGGRAGSRRGSETTVAEPPPKPVQRKSSTPLGALQKWLQIGTESRQNSSTSSSSGMKQQASNVMEVSKSLVKERIGVFGGGDKGKQQPTVVPPPPLPPTVASSATQTSPEEQMSPFGTTGHFNIGSTPNAAPPSGFQPAGGDKGVKPSPKPERKKRGTTRSRTSYRDRERLRSPPRAFESNTSFGSTPMVDVSHKVAIGPGQAHSLRAVFGAILSHSEIIHDAMASASYLRFITKETDGGRSDAEGVEVSSSEVDEGVTVVGKGDEENEESAGGGGGSDRQQDANLDNKSLEVTTAVVMRKKHGSPAKSKCWRHSLEVTTPSRYLRDNPNIKLAPLDSSPVVSEPNIINNQNPTITPEKPVIPEPVENKGLSDSNEQLPFAMIALGEIWKYVKSSCVDFIVHERVTSTPLEHKIASGKESGSKKCSHHYGSLKLRSDRSYLQVSGRTFLIDDDTEFKDDMLRCELCLAGFKTKAKTKKAHFGLTSLCENCSERQLKIKKRSHASKSSANDPKHKYASQDSRQYSYSSLLHNALFLLQMTNGVPEVPIQVHTDTTVVQKTGFSCFKALGISESQVMDEDDSFFEIKSPVAMRDFADVVILKEKRSILAASTSFADNEWDPFTNKRRKTSNGDQISDDNLGYTLLNYPSAPLQKLLKVSISGAQLPETQAIRKMCNNVLAFVTERHDLNGLKLFLFQAIRKNTCRSYGMQMLAWLLRNVSQPMALHDILWWYASSLEFKGEEMSNIGVVGLDNGWWQMRLHPLVESPSSIFPVLSDSFYYLMQTIADIMPFLPAGSPLLEMAVKCWGVCFSRKDHRFLHRSKIFRNLSKIMSQFDGESDWSKSSTMFHMDSSETQQSVQVTTCLHDLTHAMEVKVSSRIALCSSLIDDSTETFWESGDEDRNRTKNITIVSTCESVINVVAIHVDNGRDTQYKVASVVVKAGLHPDECLKIGQVELDSKHCGWSWFSVTQEGVKVIKIEMKGPDNTLRIRQLKILGILNRDPNHPGPSEKPSDKLNELTPMVAQRKCENETLRIFRLLSSEVFGKFLYGMRRGESDVDGNDLQEHVVGILFSRNKLTHLQKQVCSHIVSTIHRESVKIKEDMESQLTGSVLEATNENIRFINAEKPRITDRYCFEMLTLVLALADHKLGRSYLSHQSNLIQDLMQLFHSGTPRIQRQVLAVIKKILPEIKPENFLAIVSGGNDGSSMKTKLGVLDMFFGCILKALQVKVRGSQDGNRSAKNISITDILIAEELPPHYWFFRGDGDLQLASSVVTFIKDISDESFSSLWASVAKTAIADAVLYLTRVDEKCRRASECLNSPRFWISLAALSTLHPDHSKLLSSPVFMNGNSGRTKCINHDDGETLAVLQCNDCGDLCTECDRILHLPKKTWTHVRKVCKEEEESIKVDLHEGCGRIKLFWLMALVDSSTLKALVEFRNGIPKTMSDSGTTIATTGRCRFCNKVGNTGPLALGNVCGDVECQEYAKIACDRILECTHLCGGVRNEVKCLPCLQGCSDKLGTILKQDGDDMCMICFTDALSFAPAIQLSCGHVFHYQCCRSILENRWAGPRIAFSFSFCPICKLQMFHELLNDVLQPIRELFEDVRRKALMRLEYEGLNQADEIASPGGRYYQDPAGFSMERYAYYVCFKCKKPYFGGEARCDVDLQLDFDPTELLCGACSDVSQAQLCPKHGTDYLEYKCRYCCSVAVFFCFGTTHFCNGCHDDFQRITAIPKHQLPQCPAGPRARQTEGEECPLHVSHPGTGEEFALGCGICRNAHTF</sequence>
<evidence type="ECO:0000256" key="15">
    <source>
        <dbReference type="SAM" id="MobiDB-lite"/>
    </source>
</evidence>
<proteinExistence type="inferred from homology"/>
<feature type="domain" description="DOC" evidence="17">
    <location>
        <begin position="1423"/>
        <end position="1601"/>
    </location>
</feature>
<feature type="compositionally biased region" description="Low complexity" evidence="15">
    <location>
        <begin position="829"/>
        <end position="844"/>
    </location>
</feature>
<evidence type="ECO:0000256" key="2">
    <source>
        <dbReference type="ARBA" id="ARBA00004489"/>
    </source>
</evidence>
<evidence type="ECO:0000256" key="7">
    <source>
        <dbReference type="ARBA" id="ARBA00022723"/>
    </source>
</evidence>
<protein>
    <recommendedName>
        <fullName evidence="5">RCR-type E3 ubiquitin transferase</fullName>
        <ecNumber evidence="5">2.3.2.33</ecNumber>
    </recommendedName>
</protein>
<dbReference type="GO" id="GO:0008582">
    <property type="term" value="P:regulation of synaptic assembly at neuromuscular junction"/>
    <property type="evidence" value="ECO:0007669"/>
    <property type="project" value="TreeGrafter"/>
</dbReference>
<dbReference type="CDD" id="cd16463">
    <property type="entry name" value="RING-H2_PHR"/>
    <property type="match status" value="1"/>
</dbReference>
<name>A0A226E6M4_FOLCA</name>
<dbReference type="EC" id="2.3.2.33" evidence="5"/>
<dbReference type="STRING" id="158441.A0A226E6M4"/>
<dbReference type="PROSITE" id="PS50194">
    <property type="entry name" value="FILAMIN_REPEAT"/>
    <property type="match status" value="1"/>
</dbReference>
<dbReference type="InterPro" id="IPR017868">
    <property type="entry name" value="Filamin/ABP280_repeat-like"/>
</dbReference>
<feature type="domain" description="RING-type" evidence="16">
    <location>
        <begin position="2109"/>
        <end position="2160"/>
    </location>
</feature>
<evidence type="ECO:0000256" key="6">
    <source>
        <dbReference type="ARBA" id="ARBA00022679"/>
    </source>
</evidence>
<evidence type="ECO:0000256" key="9">
    <source>
        <dbReference type="ARBA" id="ARBA00022771"/>
    </source>
</evidence>
<keyword evidence="12" id="KW-0966">Cell projection</keyword>
<evidence type="ECO:0000256" key="11">
    <source>
        <dbReference type="ARBA" id="ARBA00022833"/>
    </source>
</evidence>
<evidence type="ECO:0000313" key="18">
    <source>
        <dbReference type="EMBL" id="OXA53008.1"/>
    </source>
</evidence>
<keyword evidence="19" id="KW-1185">Reference proteome</keyword>
<evidence type="ECO:0000313" key="19">
    <source>
        <dbReference type="Proteomes" id="UP000198287"/>
    </source>
</evidence>
<dbReference type="FunFam" id="3.30.40.10:FF:000078">
    <property type="entry name" value="E3 ubiquitin-protein ligase MYCBP2 isoform X1"/>
    <property type="match status" value="1"/>
</dbReference>
<comment type="subcellular location">
    <subcellularLocation>
        <location evidence="2">Cell projection</location>
        <location evidence="2">Axon</location>
    </subcellularLocation>
</comment>
<dbReference type="SMART" id="SM01337">
    <property type="entry name" value="APC10"/>
    <property type="match status" value="1"/>
</dbReference>
<evidence type="ECO:0000259" key="16">
    <source>
        <dbReference type="PROSITE" id="PS50089"/>
    </source>
</evidence>
<keyword evidence="7" id="KW-0479">Metal-binding</keyword>
<evidence type="ECO:0000256" key="10">
    <source>
        <dbReference type="ARBA" id="ARBA00022786"/>
    </source>
</evidence>
<feature type="region of interest" description="Disordered" evidence="15">
    <location>
        <begin position="1080"/>
        <end position="1100"/>
    </location>
</feature>
<feature type="compositionally biased region" description="Low complexity" evidence="15">
    <location>
        <begin position="560"/>
        <end position="581"/>
    </location>
</feature>
<dbReference type="Pfam" id="PF03256">
    <property type="entry name" value="ANAPC10"/>
    <property type="match status" value="1"/>
</dbReference>
<feature type="region of interest" description="Disordered" evidence="15">
    <location>
        <begin position="820"/>
        <end position="869"/>
    </location>
</feature>
<evidence type="ECO:0000256" key="12">
    <source>
        <dbReference type="ARBA" id="ARBA00023273"/>
    </source>
</evidence>
<dbReference type="SUPFAM" id="SSF49785">
    <property type="entry name" value="Galactose-binding domain-like"/>
    <property type="match status" value="1"/>
</dbReference>
<dbReference type="OrthoDB" id="6050183at2759"/>
<dbReference type="InterPro" id="IPR014756">
    <property type="entry name" value="Ig_E-set"/>
</dbReference>
<comment type="similarity">
    <text evidence="4">Belongs to the RING-Cys relay (RCR) family.</text>
</comment>
<dbReference type="GO" id="GO:0008270">
    <property type="term" value="F:zinc ion binding"/>
    <property type="evidence" value="ECO:0007669"/>
    <property type="project" value="UniProtKB-KW"/>
</dbReference>
<comment type="catalytic activity">
    <reaction evidence="1">
        <text>[E2 ubiquitin-conjugating enzyme]-S-ubiquitinyl-L-cysteine + [acceptor protein]-L-threonine = [E2 ubiquitin-conjugating enzyme]-L-cysteine + [acceptor protein]-3-O-ubiquitinyl-L-threonine.</text>
        <dbReference type="EC" id="2.3.2.33"/>
    </reaction>
</comment>
<dbReference type="GO" id="GO:0007411">
    <property type="term" value="P:axon guidance"/>
    <property type="evidence" value="ECO:0007669"/>
    <property type="project" value="TreeGrafter"/>
</dbReference>
<feature type="compositionally biased region" description="Low complexity" evidence="15">
    <location>
        <begin position="626"/>
        <end position="643"/>
    </location>
</feature>
<evidence type="ECO:0000256" key="8">
    <source>
        <dbReference type="ARBA" id="ARBA00022737"/>
    </source>
</evidence>
<dbReference type="GO" id="GO:0005886">
    <property type="term" value="C:plasma membrane"/>
    <property type="evidence" value="ECO:0007669"/>
    <property type="project" value="TreeGrafter"/>
</dbReference>
<evidence type="ECO:0000256" key="14">
    <source>
        <dbReference type="PROSITE-ProRule" id="PRU00175"/>
    </source>
</evidence>
<dbReference type="Gene3D" id="2.60.120.260">
    <property type="entry name" value="Galactose-binding domain-like"/>
    <property type="match status" value="1"/>
</dbReference>
<keyword evidence="10" id="KW-0833">Ubl conjugation pathway</keyword>
<reference evidence="18 19" key="1">
    <citation type="submission" date="2015-12" db="EMBL/GenBank/DDBJ databases">
        <title>The genome of Folsomia candida.</title>
        <authorList>
            <person name="Faddeeva A."/>
            <person name="Derks M.F."/>
            <person name="Anvar Y."/>
            <person name="Smit S."/>
            <person name="Van Straalen N."/>
            <person name="Roelofs D."/>
        </authorList>
    </citation>
    <scope>NUCLEOTIDE SEQUENCE [LARGE SCALE GENOMIC DNA]</scope>
    <source>
        <strain evidence="18 19">VU population</strain>
        <tissue evidence="18">Whole body</tissue>
    </source>
</reference>
<feature type="repeat" description="Filamin" evidence="13">
    <location>
        <begin position="173"/>
        <end position="225"/>
    </location>
</feature>
<comment type="caution">
    <text evidence="18">The sequence shown here is derived from an EMBL/GenBank/DDBJ whole genome shotgun (WGS) entry which is preliminary data.</text>
</comment>
<dbReference type="InterPro" id="IPR008979">
    <property type="entry name" value="Galactose-bd-like_sf"/>
</dbReference>
<dbReference type="Gene3D" id="3.30.40.10">
    <property type="entry name" value="Zinc/RING finger domain, C3HC4 (zinc finger)"/>
    <property type="match status" value="1"/>
</dbReference>
<dbReference type="PANTHER" id="PTHR45943">
    <property type="entry name" value="E3 UBIQUITIN-PROTEIN LIGASE MYCBP2"/>
    <property type="match status" value="1"/>
</dbReference>
<dbReference type="GO" id="GO:0005634">
    <property type="term" value="C:nucleus"/>
    <property type="evidence" value="ECO:0007669"/>
    <property type="project" value="TreeGrafter"/>
</dbReference>
<evidence type="ECO:0000259" key="17">
    <source>
        <dbReference type="PROSITE" id="PS51284"/>
    </source>
</evidence>
<keyword evidence="6" id="KW-0808">Transferase</keyword>
<feature type="compositionally biased region" description="Polar residues" evidence="15">
    <location>
        <begin position="683"/>
        <end position="711"/>
    </location>
</feature>
<dbReference type="InterPro" id="IPR013083">
    <property type="entry name" value="Znf_RING/FYVE/PHD"/>
</dbReference>
<dbReference type="GO" id="GO:0099174">
    <property type="term" value="P:regulation of presynapse organization"/>
    <property type="evidence" value="ECO:0007669"/>
    <property type="project" value="UniProtKB-ARBA"/>
</dbReference>
<dbReference type="PROSITE" id="PS51284">
    <property type="entry name" value="DOC"/>
    <property type="match status" value="1"/>
</dbReference>
<evidence type="ECO:0000256" key="4">
    <source>
        <dbReference type="ARBA" id="ARBA00005415"/>
    </source>
</evidence>
<evidence type="ECO:0000256" key="3">
    <source>
        <dbReference type="ARBA" id="ARBA00004906"/>
    </source>
</evidence>
<feature type="region of interest" description="Disordered" evidence="15">
    <location>
        <begin position="542"/>
        <end position="770"/>
    </location>
</feature>
<dbReference type="GO" id="GO:0061630">
    <property type="term" value="F:ubiquitin protein ligase activity"/>
    <property type="evidence" value="ECO:0007669"/>
    <property type="project" value="UniProtKB-EC"/>
</dbReference>
<dbReference type="InterPro" id="IPR013783">
    <property type="entry name" value="Ig-like_fold"/>
</dbReference>
<dbReference type="PROSITE" id="PS50089">
    <property type="entry name" value="ZF_RING_2"/>
    <property type="match status" value="1"/>
</dbReference>
<evidence type="ECO:0000256" key="5">
    <source>
        <dbReference type="ARBA" id="ARBA00012249"/>
    </source>
</evidence>
<dbReference type="CDD" id="cd19799">
    <property type="entry name" value="Bbox2_MYCBP2"/>
    <property type="match status" value="1"/>
</dbReference>